<feature type="compositionally biased region" description="Low complexity" evidence="1">
    <location>
        <begin position="687"/>
        <end position="698"/>
    </location>
</feature>
<gene>
    <name evidence="2" type="ORF">AMAG_03498</name>
</gene>
<feature type="compositionally biased region" description="Basic and acidic residues" evidence="1">
    <location>
        <begin position="476"/>
        <end position="492"/>
    </location>
</feature>
<organism evidence="2 3">
    <name type="scientific">Allomyces macrogynus (strain ATCC 38327)</name>
    <name type="common">Allomyces javanicus var. macrogynus</name>
    <dbReference type="NCBI Taxonomy" id="578462"/>
    <lineage>
        <taxon>Eukaryota</taxon>
        <taxon>Fungi</taxon>
        <taxon>Fungi incertae sedis</taxon>
        <taxon>Blastocladiomycota</taxon>
        <taxon>Blastocladiomycetes</taxon>
        <taxon>Blastocladiales</taxon>
        <taxon>Blastocladiaceae</taxon>
        <taxon>Allomyces</taxon>
    </lineage>
</organism>
<dbReference type="Proteomes" id="UP000054350">
    <property type="component" value="Unassembled WGS sequence"/>
</dbReference>
<feature type="compositionally biased region" description="Low complexity" evidence="1">
    <location>
        <begin position="223"/>
        <end position="236"/>
    </location>
</feature>
<reference evidence="2 3" key="1">
    <citation type="submission" date="2009-11" db="EMBL/GenBank/DDBJ databases">
        <title>Annotation of Allomyces macrogynus ATCC 38327.</title>
        <authorList>
            <consortium name="The Broad Institute Genome Sequencing Platform"/>
            <person name="Russ C."/>
            <person name="Cuomo C."/>
            <person name="Burger G."/>
            <person name="Gray M.W."/>
            <person name="Holland P.W.H."/>
            <person name="King N."/>
            <person name="Lang F.B.F."/>
            <person name="Roger A.J."/>
            <person name="Ruiz-Trillo I."/>
            <person name="Young S.K."/>
            <person name="Zeng Q."/>
            <person name="Gargeya S."/>
            <person name="Fitzgerald M."/>
            <person name="Haas B."/>
            <person name="Abouelleil A."/>
            <person name="Alvarado L."/>
            <person name="Arachchi H.M."/>
            <person name="Berlin A."/>
            <person name="Chapman S.B."/>
            <person name="Gearin G."/>
            <person name="Goldberg J."/>
            <person name="Griggs A."/>
            <person name="Gujja S."/>
            <person name="Hansen M."/>
            <person name="Heiman D."/>
            <person name="Howarth C."/>
            <person name="Larimer J."/>
            <person name="Lui A."/>
            <person name="MacDonald P.J.P."/>
            <person name="McCowen C."/>
            <person name="Montmayeur A."/>
            <person name="Murphy C."/>
            <person name="Neiman D."/>
            <person name="Pearson M."/>
            <person name="Priest M."/>
            <person name="Roberts A."/>
            <person name="Saif S."/>
            <person name="Shea T."/>
            <person name="Sisk P."/>
            <person name="Stolte C."/>
            <person name="Sykes S."/>
            <person name="Wortman J."/>
            <person name="Nusbaum C."/>
            <person name="Birren B."/>
        </authorList>
    </citation>
    <scope>NUCLEOTIDE SEQUENCE [LARGE SCALE GENOMIC DNA]</scope>
    <source>
        <strain evidence="2 3">ATCC 38327</strain>
    </source>
</reference>
<feature type="compositionally biased region" description="Pro residues" evidence="1">
    <location>
        <begin position="559"/>
        <end position="568"/>
    </location>
</feature>
<feature type="region of interest" description="Disordered" evidence="1">
    <location>
        <begin position="379"/>
        <end position="646"/>
    </location>
</feature>
<feature type="compositionally biased region" description="Basic and acidic residues" evidence="1">
    <location>
        <begin position="782"/>
        <end position="791"/>
    </location>
</feature>
<protein>
    <submittedName>
        <fullName evidence="2">Uncharacterized protein</fullName>
    </submittedName>
</protein>
<evidence type="ECO:0000313" key="3">
    <source>
        <dbReference type="Proteomes" id="UP000054350"/>
    </source>
</evidence>
<dbReference type="VEuPathDB" id="FungiDB:AMAG_03498"/>
<feature type="region of interest" description="Disordered" evidence="1">
    <location>
        <begin position="223"/>
        <end position="274"/>
    </location>
</feature>
<feature type="compositionally biased region" description="Polar residues" evidence="1">
    <location>
        <begin position="264"/>
        <end position="274"/>
    </location>
</feature>
<feature type="compositionally biased region" description="Pro residues" evidence="1">
    <location>
        <begin position="505"/>
        <end position="520"/>
    </location>
</feature>
<sequence length="859" mass="88335">MALPAPARGPPPATAARPAPPRLGLALPSRRLNAAPPALRTGTVPTRAAIPAAGRPAPVSPQADPIDIVAAVFAATLEIKRDRGIVRLPRDCNYWVDNRTKRDVLTAARAAVLAEIEAEVHIDAVPRRSTAEVRPAATETRSTAATAVAAATKAAGSAATGSHRAGALVRSSGDAGPTAKTRATSAAAARVEPSAASATGANVPRKVSAAPTRLRLCLSAAASAAPTVSAPAKPAVPAVPPERARKSATPVQPGVQPAPAPPASTDTDLMSATSSNSRALAILDARRTDAPAVAPTPVRAPPPPTTADVTRARLIKRAQSLPAPATAQRRRPVSAGAESQPPPGGIHRVIERPGTSPLLGRWEVIVKVGDSPNLGARVVDRARTASVDRPRETAERTRRTPSAAPSVPSVASKTAPIPASVLAEAKDEPMDVDVPAQNPPRQDEELRVRARRKRARSSHGDSQESAGTGPIKRPRPRAELPIRSVVPERHLPSPDIPHATVAPAVSPPKSPPRPASPPSSPRAASGVGADLRVDSVAVPAPGPAPLSARPAVGDRPPVDEPAPAPPPITTHVIPPRHRSVTVPAPEAPSPRPAAADPAPAKEPARSPPPPPTNLVSPPRRRSVTDPTQAGAQVQLTASPAPIGLGIATSPLIPRFSALNVAPKSGSPIASPENVTAAPSKPAPPSWATPSRAPPSAASWLIPVPPTSLAPPPPPPPAFPPPPLIAMSRSSIARPRWSLGGASTITAAPSSPALATAWWKRTPGGGDPTTPSNRLGVAKTTTPRRDPVRADHDEEEEHERDVSVFAYSESQRGLDRSVMDLERMLAADVDLLAGVNAAGSQESVDGSVTEDALDLLGRKW</sequence>
<evidence type="ECO:0000313" key="2">
    <source>
        <dbReference type="EMBL" id="KNE59172.1"/>
    </source>
</evidence>
<feature type="region of interest" description="Disordered" evidence="1">
    <location>
        <begin position="157"/>
        <end position="207"/>
    </location>
</feature>
<feature type="region of interest" description="Disordered" evidence="1">
    <location>
        <begin position="757"/>
        <end position="801"/>
    </location>
</feature>
<feature type="compositionally biased region" description="Polar residues" evidence="1">
    <location>
        <begin position="624"/>
        <end position="637"/>
    </location>
</feature>
<proteinExistence type="predicted"/>
<feature type="region of interest" description="Disordered" evidence="1">
    <location>
        <begin position="1"/>
        <end position="41"/>
    </location>
</feature>
<feature type="region of interest" description="Disordered" evidence="1">
    <location>
        <begin position="288"/>
        <end position="307"/>
    </location>
</feature>
<feature type="compositionally biased region" description="Low complexity" evidence="1">
    <location>
        <begin position="400"/>
        <end position="416"/>
    </location>
</feature>
<feature type="region of interest" description="Disordered" evidence="1">
    <location>
        <begin position="660"/>
        <end position="722"/>
    </location>
</feature>
<feature type="compositionally biased region" description="Low complexity" evidence="1">
    <location>
        <begin position="178"/>
        <end position="199"/>
    </location>
</feature>
<feature type="compositionally biased region" description="Pro residues" evidence="1">
    <location>
        <begin position="702"/>
        <end position="722"/>
    </location>
</feature>
<feature type="compositionally biased region" description="Pro residues" evidence="1">
    <location>
        <begin position="7"/>
        <end position="21"/>
    </location>
</feature>
<dbReference type="OMA" id="LATAWWK"/>
<reference evidence="3" key="2">
    <citation type="submission" date="2009-11" db="EMBL/GenBank/DDBJ databases">
        <title>The Genome Sequence of Allomyces macrogynus strain ATCC 38327.</title>
        <authorList>
            <consortium name="The Broad Institute Genome Sequencing Platform"/>
            <person name="Russ C."/>
            <person name="Cuomo C."/>
            <person name="Shea T."/>
            <person name="Young S.K."/>
            <person name="Zeng Q."/>
            <person name="Koehrsen M."/>
            <person name="Haas B."/>
            <person name="Borodovsky M."/>
            <person name="Guigo R."/>
            <person name="Alvarado L."/>
            <person name="Berlin A."/>
            <person name="Borenstein D."/>
            <person name="Chen Z."/>
            <person name="Engels R."/>
            <person name="Freedman E."/>
            <person name="Gellesch M."/>
            <person name="Goldberg J."/>
            <person name="Griggs A."/>
            <person name="Gujja S."/>
            <person name="Heiman D."/>
            <person name="Hepburn T."/>
            <person name="Howarth C."/>
            <person name="Jen D."/>
            <person name="Larson L."/>
            <person name="Lewis B."/>
            <person name="Mehta T."/>
            <person name="Park D."/>
            <person name="Pearson M."/>
            <person name="Roberts A."/>
            <person name="Saif S."/>
            <person name="Shenoy N."/>
            <person name="Sisk P."/>
            <person name="Stolte C."/>
            <person name="Sykes S."/>
            <person name="Walk T."/>
            <person name="White J."/>
            <person name="Yandava C."/>
            <person name="Burger G."/>
            <person name="Gray M.W."/>
            <person name="Holland P.W.H."/>
            <person name="King N."/>
            <person name="Lang F.B.F."/>
            <person name="Roger A.J."/>
            <person name="Ruiz-Trillo I."/>
            <person name="Lander E."/>
            <person name="Nusbaum C."/>
        </authorList>
    </citation>
    <scope>NUCLEOTIDE SEQUENCE [LARGE SCALE GENOMIC DNA]</scope>
    <source>
        <strain evidence="3">ATCC 38327</strain>
    </source>
</reference>
<dbReference type="OrthoDB" id="10558036at2759"/>
<accession>A0A0L0S9P5</accession>
<name>A0A0L0S9P5_ALLM3</name>
<feature type="compositionally biased region" description="Low complexity" evidence="1">
    <location>
        <begin position="22"/>
        <end position="32"/>
    </location>
</feature>
<dbReference type="AlphaFoldDB" id="A0A0L0S9P5"/>
<keyword evidence="3" id="KW-1185">Reference proteome</keyword>
<feature type="compositionally biased region" description="Basic and acidic residues" evidence="1">
    <location>
        <begin position="379"/>
        <end position="398"/>
    </location>
</feature>
<evidence type="ECO:0000256" key="1">
    <source>
        <dbReference type="SAM" id="MobiDB-lite"/>
    </source>
</evidence>
<dbReference type="EMBL" id="GG745334">
    <property type="protein sequence ID" value="KNE59172.1"/>
    <property type="molecule type" value="Genomic_DNA"/>
</dbReference>
<feature type="region of interest" description="Disordered" evidence="1">
    <location>
        <begin position="320"/>
        <end position="348"/>
    </location>
</feature>